<protein>
    <submittedName>
        <fullName evidence="1">HAD superfamily hydrolase</fullName>
    </submittedName>
</protein>
<evidence type="ECO:0000313" key="1">
    <source>
        <dbReference type="EMBL" id="KRK19236.1"/>
    </source>
</evidence>
<accession>A0A0R1FIV1</accession>
<dbReference type="Proteomes" id="UP000051181">
    <property type="component" value="Unassembled WGS sequence"/>
</dbReference>
<dbReference type="InterPro" id="IPR036412">
    <property type="entry name" value="HAD-like_sf"/>
</dbReference>
<dbReference type="PANTHER" id="PTHR18901">
    <property type="entry name" value="2-DEOXYGLUCOSE-6-PHOSPHATE PHOSPHATASE 2"/>
    <property type="match status" value="1"/>
</dbReference>
<dbReference type="PRINTS" id="PR00413">
    <property type="entry name" value="HADHALOGNASE"/>
</dbReference>
<dbReference type="AlphaFoldDB" id="A0A0R1FIV1"/>
<gene>
    <name evidence="1" type="ORF">FD22_GL000798</name>
</gene>
<dbReference type="eggNOG" id="COG0637">
    <property type="taxonomic scope" value="Bacteria"/>
</dbReference>
<dbReference type="PATRIC" id="fig|913848.6.peg.828"/>
<organism evidence="1 2">
    <name type="scientific">Loigolactobacillus coryniformis subsp. coryniformis KCTC 3167 = DSM 20001</name>
    <dbReference type="NCBI Taxonomy" id="913848"/>
    <lineage>
        <taxon>Bacteria</taxon>
        <taxon>Bacillati</taxon>
        <taxon>Bacillota</taxon>
        <taxon>Bacilli</taxon>
        <taxon>Lactobacillales</taxon>
        <taxon>Lactobacillaceae</taxon>
        <taxon>Loigolactobacillus</taxon>
    </lineage>
</organism>
<dbReference type="InterPro" id="IPR006439">
    <property type="entry name" value="HAD-SF_hydro_IA"/>
</dbReference>
<dbReference type="GeneID" id="65916838"/>
<name>A0A0R1FIV1_9LACO</name>
<dbReference type="Gene3D" id="3.40.50.1000">
    <property type="entry name" value="HAD superfamily/HAD-like"/>
    <property type="match status" value="1"/>
</dbReference>
<dbReference type="GO" id="GO:0016787">
    <property type="term" value="F:hydrolase activity"/>
    <property type="evidence" value="ECO:0007669"/>
    <property type="project" value="UniProtKB-KW"/>
</dbReference>
<dbReference type="Gene3D" id="1.10.150.240">
    <property type="entry name" value="Putative phosphatase, domain 2"/>
    <property type="match status" value="1"/>
</dbReference>
<dbReference type="InterPro" id="IPR023198">
    <property type="entry name" value="PGP-like_dom2"/>
</dbReference>
<dbReference type="InterPro" id="IPR041492">
    <property type="entry name" value="HAD_2"/>
</dbReference>
<sequence>MKVQGVIFDMDGLMFDSEKLYYQANLAAAKQMKLDYSDDYYERFIGASDEDLMAFFREAFGSEAQVQEFMRLTYQAIDQAIHQGRLEKKPGLDELIAYLEQQQISKAIASSNFKTKISDFLTATQTASHFPTIISMDDVAKGKPAPDLFAAARAALGTPAAETLVLEDSLNGLLAAQAAGIPCIIVPDLIKPTVQMQAQALTIVPDLLAVRDFIRNNH</sequence>
<dbReference type="NCBIfam" id="TIGR01509">
    <property type="entry name" value="HAD-SF-IA-v3"/>
    <property type="match status" value="1"/>
</dbReference>
<dbReference type="Pfam" id="PF13419">
    <property type="entry name" value="HAD_2"/>
    <property type="match status" value="1"/>
</dbReference>
<comment type="caution">
    <text evidence="1">The sequence shown here is derived from an EMBL/GenBank/DDBJ whole genome shotgun (WGS) entry which is preliminary data.</text>
</comment>
<dbReference type="EMBL" id="AZCN01000002">
    <property type="protein sequence ID" value="KRK19236.1"/>
    <property type="molecule type" value="Genomic_DNA"/>
</dbReference>
<evidence type="ECO:0000313" key="2">
    <source>
        <dbReference type="Proteomes" id="UP000051181"/>
    </source>
</evidence>
<dbReference type="SUPFAM" id="SSF56784">
    <property type="entry name" value="HAD-like"/>
    <property type="match status" value="1"/>
</dbReference>
<dbReference type="RefSeq" id="WP_003679615.1">
    <property type="nucleotide sequence ID" value="NZ_AZCN01000002.1"/>
</dbReference>
<proteinExistence type="predicted"/>
<reference evidence="1 2" key="1">
    <citation type="journal article" date="2015" name="Genome Announc.">
        <title>Expanding the biotechnology potential of lactobacilli through comparative genomics of 213 strains and associated genera.</title>
        <authorList>
            <person name="Sun Z."/>
            <person name="Harris H.M."/>
            <person name="McCann A."/>
            <person name="Guo C."/>
            <person name="Argimon S."/>
            <person name="Zhang W."/>
            <person name="Yang X."/>
            <person name="Jeffery I.B."/>
            <person name="Cooney J.C."/>
            <person name="Kagawa T.F."/>
            <person name="Liu W."/>
            <person name="Song Y."/>
            <person name="Salvetti E."/>
            <person name="Wrobel A."/>
            <person name="Rasinkangas P."/>
            <person name="Parkhill J."/>
            <person name="Rea M.C."/>
            <person name="O'Sullivan O."/>
            <person name="Ritari J."/>
            <person name="Douillard F.P."/>
            <person name="Paul Ross R."/>
            <person name="Yang R."/>
            <person name="Briner A.E."/>
            <person name="Felis G.E."/>
            <person name="de Vos W.M."/>
            <person name="Barrangou R."/>
            <person name="Klaenhammer T.R."/>
            <person name="Caufield P.W."/>
            <person name="Cui Y."/>
            <person name="Zhang H."/>
            <person name="O'Toole P.W."/>
        </authorList>
    </citation>
    <scope>NUCLEOTIDE SEQUENCE [LARGE SCALE GENOMIC DNA]</scope>
    <source>
        <strain evidence="1 2">DSM 20001</strain>
    </source>
</reference>
<dbReference type="InterPro" id="IPR023214">
    <property type="entry name" value="HAD_sf"/>
</dbReference>
<dbReference type="PANTHER" id="PTHR18901:SF38">
    <property type="entry name" value="PSEUDOURIDINE-5'-PHOSPHATASE"/>
    <property type="match status" value="1"/>
</dbReference>
<keyword evidence="1" id="KW-0378">Hydrolase</keyword>
<dbReference type="SFLD" id="SFLDS00003">
    <property type="entry name" value="Haloacid_Dehalogenase"/>
    <property type="match status" value="1"/>
</dbReference>
<dbReference type="SFLD" id="SFLDG01129">
    <property type="entry name" value="C1.5:_HAD__Beta-PGM__Phosphata"/>
    <property type="match status" value="1"/>
</dbReference>